<evidence type="ECO:0000313" key="1">
    <source>
        <dbReference type="EMBL" id="KAK3078913.1"/>
    </source>
</evidence>
<reference evidence="1" key="1">
    <citation type="submission" date="2024-09" db="EMBL/GenBank/DDBJ databases">
        <title>Black Yeasts Isolated from many extreme environments.</title>
        <authorList>
            <person name="Coleine C."/>
            <person name="Stajich J.E."/>
            <person name="Selbmann L."/>
        </authorList>
    </citation>
    <scope>NUCLEOTIDE SEQUENCE</scope>
    <source>
        <strain evidence="1">CCFEE 5737</strain>
    </source>
</reference>
<sequence>ATFDGKINPQDAVGVSLYKRVWPRSAGEWRPREEQGREEEEVPMLVDGGGGGVAVEAMEM</sequence>
<comment type="caution">
    <text evidence="1">The sequence shown here is derived from an EMBL/GenBank/DDBJ whole genome shotgun (WGS) entry which is preliminary data.</text>
</comment>
<accession>A0ACC3DQL9</accession>
<dbReference type="EMBL" id="JAWDJW010001522">
    <property type="protein sequence ID" value="KAK3078913.1"/>
    <property type="molecule type" value="Genomic_DNA"/>
</dbReference>
<keyword evidence="2" id="KW-1185">Reference proteome</keyword>
<feature type="non-terminal residue" evidence="1">
    <location>
        <position position="1"/>
    </location>
</feature>
<protein>
    <submittedName>
        <fullName evidence="1">Uncharacterized protein</fullName>
    </submittedName>
</protein>
<evidence type="ECO:0000313" key="2">
    <source>
        <dbReference type="Proteomes" id="UP001186974"/>
    </source>
</evidence>
<name>A0ACC3DQL9_9PEZI</name>
<proteinExistence type="predicted"/>
<dbReference type="Proteomes" id="UP001186974">
    <property type="component" value="Unassembled WGS sequence"/>
</dbReference>
<gene>
    <name evidence="1" type="ORF">LTS18_006308</name>
</gene>
<organism evidence="1 2">
    <name type="scientific">Coniosporium uncinatum</name>
    <dbReference type="NCBI Taxonomy" id="93489"/>
    <lineage>
        <taxon>Eukaryota</taxon>
        <taxon>Fungi</taxon>
        <taxon>Dikarya</taxon>
        <taxon>Ascomycota</taxon>
        <taxon>Pezizomycotina</taxon>
        <taxon>Dothideomycetes</taxon>
        <taxon>Dothideomycetes incertae sedis</taxon>
        <taxon>Coniosporium</taxon>
    </lineage>
</organism>